<feature type="transmembrane region" description="Helical" evidence="7">
    <location>
        <begin position="52"/>
        <end position="76"/>
    </location>
</feature>
<evidence type="ECO:0000256" key="4">
    <source>
        <dbReference type="ARBA" id="ARBA00022840"/>
    </source>
</evidence>
<dbReference type="InterPro" id="IPR011527">
    <property type="entry name" value="ABC1_TM_dom"/>
</dbReference>
<keyword evidence="10" id="KW-0378">Hydrolase</keyword>
<dbReference type="Gene3D" id="3.40.50.300">
    <property type="entry name" value="P-loop containing nucleotide triphosphate hydrolases"/>
    <property type="match status" value="1"/>
</dbReference>
<keyword evidence="2 7" id="KW-0812">Transmembrane</keyword>
<keyword evidence="4" id="KW-0067">ATP-binding</keyword>
<evidence type="ECO:0000259" key="8">
    <source>
        <dbReference type="PROSITE" id="PS50893"/>
    </source>
</evidence>
<proteinExistence type="predicted"/>
<dbReference type="Pfam" id="PF00664">
    <property type="entry name" value="ABC_membrane"/>
    <property type="match status" value="1"/>
</dbReference>
<gene>
    <name evidence="10" type="primary">txxe 1758-yfiB</name>
    <name evidence="10" type="ORF">TXXE_12740</name>
</gene>
<dbReference type="EC" id="3.6.3.-" evidence="10"/>
<dbReference type="InterPro" id="IPR036640">
    <property type="entry name" value="ABC1_TM_sf"/>
</dbReference>
<comment type="subcellular location">
    <subcellularLocation>
        <location evidence="1">Cell membrane</location>
        <topology evidence="1">Multi-pass membrane protein</topology>
    </subcellularLocation>
</comment>
<reference evidence="10 11" key="1">
    <citation type="submission" date="2021-04" db="EMBL/GenBank/DDBJ databases">
        <authorList>
            <person name="Rakotoarivonina H."/>
        </authorList>
    </citation>
    <scope>NUCLEOTIDE SEQUENCE [LARGE SCALE GENOMIC DNA]</scope>
    <source>
        <strain evidence="10 11">XE</strain>
    </source>
</reference>
<dbReference type="InterPro" id="IPR017871">
    <property type="entry name" value="ABC_transporter-like_CS"/>
</dbReference>
<sequence length="580" mass="63967">MTGLLRYFKPYRRLAVLVLLLVLLQSLSELYLPTLMADIVNIGVLKGDTAYILRTGVFMLLTAAFGVACNIAASYFSARASSGFGRDLRSRLFRHVSGFSMREFDRFGASSLMTRVTNDVTQVQQTLIMMLRMMAAAPMMAVGGMIMALAKDRQLALVIIAVIPVLALTIFVISRKAMPLFRSMQAKLDRLNRVQREGLTGVRVIRAFNRTEHERRRFDGANRELTDTALKATRLMAFTMPAMMLIVNFSSVAIVWFGGIRIDRGELMVGDLMAFIQYAMMILFSLMMMSMLFVMLPRAAVSAGRIREVLELPASVRDADSPARPARPEQAGAGGLIEFRDVTFRYPGAEQPALANISFTAKPGEVTAIIGGTGSGKTTLFNLILRFYDAESGSVLVDGEDVRNWPQEKLRARIGYVPQQAMLFTGTIADNIRWGKEDASDEEVRRAAETAQALEFIREMEGGFDAQVAQGGKNLSGGQKQRLAIARALVRRPGIYLFDDSFSALDYKTDAALRKALRAETGNAAVLIVAQRISTVVDADQIIVLDGGRIAGIGTHEQLLRDNEVYREIAATQLTEEEIA</sequence>
<dbReference type="PANTHER" id="PTHR43394:SF1">
    <property type="entry name" value="ATP-BINDING CASSETTE SUB-FAMILY B MEMBER 10, MITOCHONDRIAL"/>
    <property type="match status" value="1"/>
</dbReference>
<feature type="domain" description="ABC transmembrane type-1" evidence="9">
    <location>
        <begin position="16"/>
        <end position="298"/>
    </location>
</feature>
<dbReference type="Proteomes" id="UP000681526">
    <property type="component" value="Unassembled WGS sequence"/>
</dbReference>
<evidence type="ECO:0000259" key="9">
    <source>
        <dbReference type="PROSITE" id="PS50929"/>
    </source>
</evidence>
<keyword evidence="6 7" id="KW-0472">Membrane</keyword>
<evidence type="ECO:0000256" key="6">
    <source>
        <dbReference type="ARBA" id="ARBA00023136"/>
    </source>
</evidence>
<evidence type="ECO:0000256" key="7">
    <source>
        <dbReference type="SAM" id="Phobius"/>
    </source>
</evidence>
<protein>
    <submittedName>
        <fullName evidence="10">ABC superfamily ATP binding cassette transporter, ABC/membrane protein</fullName>
        <ecNumber evidence="10">3.6.3.-</ecNumber>
    </submittedName>
</protein>
<feature type="transmembrane region" description="Helical" evidence="7">
    <location>
        <begin position="131"/>
        <end position="149"/>
    </location>
</feature>
<dbReference type="CDD" id="cd18548">
    <property type="entry name" value="ABC_6TM_Tm287_like"/>
    <property type="match status" value="1"/>
</dbReference>
<dbReference type="PROSITE" id="PS50929">
    <property type="entry name" value="ABC_TM1F"/>
    <property type="match status" value="1"/>
</dbReference>
<organism evidence="10 11">
    <name type="scientific">Thermobacillus xylanilyticus</name>
    <dbReference type="NCBI Taxonomy" id="76633"/>
    <lineage>
        <taxon>Bacteria</taxon>
        <taxon>Bacillati</taxon>
        <taxon>Bacillota</taxon>
        <taxon>Bacilli</taxon>
        <taxon>Bacillales</taxon>
        <taxon>Paenibacillaceae</taxon>
        <taxon>Thermobacillus</taxon>
    </lineage>
</organism>
<feature type="domain" description="ABC transporter" evidence="8">
    <location>
        <begin position="337"/>
        <end position="572"/>
    </location>
</feature>
<name>A0ABM8V5W8_THEXY</name>
<evidence type="ECO:0000256" key="5">
    <source>
        <dbReference type="ARBA" id="ARBA00022989"/>
    </source>
</evidence>
<dbReference type="Gene3D" id="1.20.1560.10">
    <property type="entry name" value="ABC transporter type 1, transmembrane domain"/>
    <property type="match status" value="1"/>
</dbReference>
<comment type="caution">
    <text evidence="10">The sequence shown here is derived from an EMBL/GenBank/DDBJ whole genome shotgun (WGS) entry which is preliminary data.</text>
</comment>
<feature type="transmembrane region" description="Helical" evidence="7">
    <location>
        <begin position="272"/>
        <end position="296"/>
    </location>
</feature>
<dbReference type="PROSITE" id="PS00211">
    <property type="entry name" value="ABC_TRANSPORTER_1"/>
    <property type="match status" value="1"/>
</dbReference>
<feature type="transmembrane region" description="Helical" evidence="7">
    <location>
        <begin position="235"/>
        <end position="260"/>
    </location>
</feature>
<dbReference type="GO" id="GO:0016787">
    <property type="term" value="F:hydrolase activity"/>
    <property type="evidence" value="ECO:0007669"/>
    <property type="project" value="UniProtKB-KW"/>
</dbReference>
<dbReference type="EMBL" id="CAJRAY010000063">
    <property type="protein sequence ID" value="CAG5089164.1"/>
    <property type="molecule type" value="Genomic_DNA"/>
</dbReference>
<dbReference type="Pfam" id="PF00005">
    <property type="entry name" value="ABC_tran"/>
    <property type="match status" value="1"/>
</dbReference>
<dbReference type="SUPFAM" id="SSF90123">
    <property type="entry name" value="ABC transporter transmembrane region"/>
    <property type="match status" value="1"/>
</dbReference>
<dbReference type="InterPro" id="IPR003439">
    <property type="entry name" value="ABC_transporter-like_ATP-bd"/>
</dbReference>
<dbReference type="InterPro" id="IPR003593">
    <property type="entry name" value="AAA+_ATPase"/>
</dbReference>
<dbReference type="RefSeq" id="WP_213484913.1">
    <property type="nucleotide sequence ID" value="NZ_CAJRAY010000063.1"/>
</dbReference>
<feature type="transmembrane region" description="Helical" evidence="7">
    <location>
        <begin position="155"/>
        <end position="174"/>
    </location>
</feature>
<evidence type="ECO:0000256" key="2">
    <source>
        <dbReference type="ARBA" id="ARBA00022692"/>
    </source>
</evidence>
<dbReference type="InterPro" id="IPR027417">
    <property type="entry name" value="P-loop_NTPase"/>
</dbReference>
<evidence type="ECO:0000313" key="11">
    <source>
        <dbReference type="Proteomes" id="UP000681526"/>
    </source>
</evidence>
<keyword evidence="5 7" id="KW-1133">Transmembrane helix</keyword>
<dbReference type="InterPro" id="IPR039421">
    <property type="entry name" value="Type_1_exporter"/>
</dbReference>
<dbReference type="SUPFAM" id="SSF52540">
    <property type="entry name" value="P-loop containing nucleoside triphosphate hydrolases"/>
    <property type="match status" value="1"/>
</dbReference>
<dbReference type="PROSITE" id="PS50893">
    <property type="entry name" value="ABC_TRANSPORTER_2"/>
    <property type="match status" value="1"/>
</dbReference>
<evidence type="ECO:0000256" key="3">
    <source>
        <dbReference type="ARBA" id="ARBA00022741"/>
    </source>
</evidence>
<dbReference type="PANTHER" id="PTHR43394">
    <property type="entry name" value="ATP-DEPENDENT PERMEASE MDL1, MITOCHONDRIAL"/>
    <property type="match status" value="1"/>
</dbReference>
<keyword evidence="3" id="KW-0547">Nucleotide-binding</keyword>
<accession>A0ABM8V5W8</accession>
<dbReference type="SMART" id="SM00382">
    <property type="entry name" value="AAA"/>
    <property type="match status" value="1"/>
</dbReference>
<keyword evidence="11" id="KW-1185">Reference proteome</keyword>
<evidence type="ECO:0000256" key="1">
    <source>
        <dbReference type="ARBA" id="ARBA00004651"/>
    </source>
</evidence>
<evidence type="ECO:0000313" key="10">
    <source>
        <dbReference type="EMBL" id="CAG5089164.1"/>
    </source>
</evidence>